<protein>
    <recommendedName>
        <fullName evidence="1">Acyclic terpene utilisation N-terminal domain-containing protein</fullName>
    </recommendedName>
</protein>
<dbReference type="OrthoDB" id="10265871at2759"/>
<dbReference type="EMBL" id="ML994642">
    <property type="protein sequence ID" value="KAF2183562.1"/>
    <property type="molecule type" value="Genomic_DNA"/>
</dbReference>
<accession>A0A6A6DYV4</accession>
<dbReference type="InterPro" id="IPR010839">
    <property type="entry name" value="AtuA_N"/>
</dbReference>
<dbReference type="AlphaFoldDB" id="A0A6A6DYV4"/>
<name>A0A6A6DYV4_9PEZI</name>
<proteinExistence type="predicted"/>
<gene>
    <name evidence="2" type="ORF">K469DRAFT_710759</name>
</gene>
<organism evidence="2 3">
    <name type="scientific">Zopfia rhizophila CBS 207.26</name>
    <dbReference type="NCBI Taxonomy" id="1314779"/>
    <lineage>
        <taxon>Eukaryota</taxon>
        <taxon>Fungi</taxon>
        <taxon>Dikarya</taxon>
        <taxon>Ascomycota</taxon>
        <taxon>Pezizomycotina</taxon>
        <taxon>Dothideomycetes</taxon>
        <taxon>Dothideomycetes incertae sedis</taxon>
        <taxon>Zopfiaceae</taxon>
        <taxon>Zopfia</taxon>
    </lineage>
</organism>
<sequence length="157" mass="17136">MDLHLEPLPATPPFHSSLETAICPSSPISLRNSPMGTAMMQLTACLAPTAPTSRASGGFSVREHSISSLAKLEVDVIIGKLRSEYTMTLHGVQKVDDRRLRAERKLQEEPVGYFRSGFYRDSPALPNITGKGIKVAVNTWACNTELLAGIVEEEVKE</sequence>
<keyword evidence="3" id="KW-1185">Reference proteome</keyword>
<evidence type="ECO:0000259" key="1">
    <source>
        <dbReference type="Pfam" id="PF07287"/>
    </source>
</evidence>
<feature type="domain" description="Acyclic terpene utilisation N-terminal" evidence="1">
    <location>
        <begin position="55"/>
        <end position="156"/>
    </location>
</feature>
<evidence type="ECO:0000313" key="2">
    <source>
        <dbReference type="EMBL" id="KAF2183562.1"/>
    </source>
</evidence>
<dbReference type="Pfam" id="PF07287">
    <property type="entry name" value="AtuA"/>
    <property type="match status" value="1"/>
</dbReference>
<reference evidence="2" key="1">
    <citation type="journal article" date="2020" name="Stud. Mycol.">
        <title>101 Dothideomycetes genomes: a test case for predicting lifestyles and emergence of pathogens.</title>
        <authorList>
            <person name="Haridas S."/>
            <person name="Albert R."/>
            <person name="Binder M."/>
            <person name="Bloem J."/>
            <person name="Labutti K."/>
            <person name="Salamov A."/>
            <person name="Andreopoulos B."/>
            <person name="Baker S."/>
            <person name="Barry K."/>
            <person name="Bills G."/>
            <person name="Bluhm B."/>
            <person name="Cannon C."/>
            <person name="Castanera R."/>
            <person name="Culley D."/>
            <person name="Daum C."/>
            <person name="Ezra D."/>
            <person name="Gonzalez J."/>
            <person name="Henrissat B."/>
            <person name="Kuo A."/>
            <person name="Liang C."/>
            <person name="Lipzen A."/>
            <person name="Lutzoni F."/>
            <person name="Magnuson J."/>
            <person name="Mondo S."/>
            <person name="Nolan M."/>
            <person name="Ohm R."/>
            <person name="Pangilinan J."/>
            <person name="Park H.-J."/>
            <person name="Ramirez L."/>
            <person name="Alfaro M."/>
            <person name="Sun H."/>
            <person name="Tritt A."/>
            <person name="Yoshinaga Y."/>
            <person name="Zwiers L.-H."/>
            <person name="Turgeon B."/>
            <person name="Goodwin S."/>
            <person name="Spatafora J."/>
            <person name="Crous P."/>
            <person name="Grigoriev I."/>
        </authorList>
    </citation>
    <scope>NUCLEOTIDE SEQUENCE</scope>
    <source>
        <strain evidence="2">CBS 207.26</strain>
    </source>
</reference>
<dbReference type="Proteomes" id="UP000800200">
    <property type="component" value="Unassembled WGS sequence"/>
</dbReference>
<evidence type="ECO:0000313" key="3">
    <source>
        <dbReference type="Proteomes" id="UP000800200"/>
    </source>
</evidence>